<name>A0ABS3Z493_9BACT</name>
<sequence>MKDKVIKVYSELFKREFIYIIDDTIKPSPTTGDGLVARKLREANEHLSKIKNLDEILKRHANDF</sequence>
<evidence type="ECO:0000313" key="1">
    <source>
        <dbReference type="EMBL" id="MBO9204982.1"/>
    </source>
</evidence>
<comment type="caution">
    <text evidence="1">The sequence shown here is derived from an EMBL/GenBank/DDBJ whole genome shotgun (WGS) entry which is preliminary data.</text>
</comment>
<dbReference type="RefSeq" id="WP_209144097.1">
    <property type="nucleotide sequence ID" value="NZ_JAGHKO010000017.1"/>
</dbReference>
<dbReference type="EMBL" id="JAGHKO010000017">
    <property type="protein sequence ID" value="MBO9204982.1"/>
    <property type="molecule type" value="Genomic_DNA"/>
</dbReference>
<reference evidence="1 2" key="1">
    <citation type="submission" date="2021-03" db="EMBL/GenBank/DDBJ databases">
        <title>Assistant Professor.</title>
        <authorList>
            <person name="Huq M.A."/>
        </authorList>
    </citation>
    <scope>NUCLEOTIDE SEQUENCE [LARGE SCALE GENOMIC DNA]</scope>
    <source>
        <strain evidence="1 2">MAH-29</strain>
    </source>
</reference>
<dbReference type="Proteomes" id="UP000677244">
    <property type="component" value="Unassembled WGS sequence"/>
</dbReference>
<proteinExistence type="predicted"/>
<organism evidence="1 2">
    <name type="scientific">Niastella soli</name>
    <dbReference type="NCBI Taxonomy" id="2821487"/>
    <lineage>
        <taxon>Bacteria</taxon>
        <taxon>Pseudomonadati</taxon>
        <taxon>Bacteroidota</taxon>
        <taxon>Chitinophagia</taxon>
        <taxon>Chitinophagales</taxon>
        <taxon>Chitinophagaceae</taxon>
        <taxon>Niastella</taxon>
    </lineage>
</organism>
<protein>
    <submittedName>
        <fullName evidence="1">Uncharacterized protein</fullName>
    </submittedName>
</protein>
<accession>A0ABS3Z493</accession>
<gene>
    <name evidence="1" type="ORF">J7I42_32145</name>
</gene>
<evidence type="ECO:0000313" key="2">
    <source>
        <dbReference type="Proteomes" id="UP000677244"/>
    </source>
</evidence>
<keyword evidence="2" id="KW-1185">Reference proteome</keyword>